<sequence>MWQVLLAAALAGSGYVAKNILYKNENKPTSDSPKKVDLANKDSFLDQETSSVFRFSSTCDESKNNRKKLGRGGVKGNGARKNGSEKKIGGELVGNQGKNGKKFVVSLKKRRTGKNAFAKCDSFDVKDKSSFGYGVGVGIMYMMSTGKAEINRLNAAVDETAKVVQELKAEISKRKSSGDCMVEATVYQKGVDIKPDQSFLKKSSMENDDIDVGYASSILTEEPQQNLLEMDQLEAELECELLKLHVSTADTSSSFQVLLSYLKTNFTTEHRSQPQDLDLEFNHSNGVMPFELDQKLCHLLIEQQESQIVDLESELQHTNSKLMEKEYELQALKDCVKRLTEFSLTCPSDDEKEGEVDEAHKKMINGHGRSIVGIKRAIDFD</sequence>
<dbReference type="EMBL" id="PKPP01011845">
    <property type="protein sequence ID" value="PWA43395.1"/>
    <property type="molecule type" value="Genomic_DNA"/>
</dbReference>
<feature type="region of interest" description="Disordered" evidence="2">
    <location>
        <begin position="62"/>
        <end position="94"/>
    </location>
</feature>
<protein>
    <submittedName>
        <fullName evidence="3">Uncharacterized protein</fullName>
    </submittedName>
</protein>
<keyword evidence="1" id="KW-0175">Coiled coil</keyword>
<dbReference type="PANTHER" id="PTHR33476:SF4">
    <property type="entry name" value="POLAR LOCALIZATION DURING ASYMMETRIC DIVISION AND PROTEIN"/>
    <property type="match status" value="1"/>
</dbReference>
<accession>A0A2U1L328</accession>
<dbReference type="PANTHER" id="PTHR33476">
    <property type="entry name" value="EMB|CAB62613.1"/>
    <property type="match status" value="1"/>
</dbReference>
<evidence type="ECO:0000256" key="2">
    <source>
        <dbReference type="SAM" id="MobiDB-lite"/>
    </source>
</evidence>
<reference evidence="3 4" key="1">
    <citation type="journal article" date="2018" name="Mol. Plant">
        <title>The genome of Artemisia annua provides insight into the evolution of Asteraceae family and artemisinin biosynthesis.</title>
        <authorList>
            <person name="Shen Q."/>
            <person name="Zhang L."/>
            <person name="Liao Z."/>
            <person name="Wang S."/>
            <person name="Yan T."/>
            <person name="Shi P."/>
            <person name="Liu M."/>
            <person name="Fu X."/>
            <person name="Pan Q."/>
            <person name="Wang Y."/>
            <person name="Lv Z."/>
            <person name="Lu X."/>
            <person name="Zhang F."/>
            <person name="Jiang W."/>
            <person name="Ma Y."/>
            <person name="Chen M."/>
            <person name="Hao X."/>
            <person name="Li L."/>
            <person name="Tang Y."/>
            <person name="Lv G."/>
            <person name="Zhou Y."/>
            <person name="Sun X."/>
            <person name="Brodelius P.E."/>
            <person name="Rose J.K.C."/>
            <person name="Tang K."/>
        </authorList>
    </citation>
    <scope>NUCLEOTIDE SEQUENCE [LARGE SCALE GENOMIC DNA]</scope>
    <source>
        <strain evidence="4">cv. Huhao1</strain>
        <tissue evidence="3">Leaf</tissue>
    </source>
</reference>
<feature type="coiled-coil region" evidence="1">
    <location>
        <begin position="301"/>
        <end position="328"/>
    </location>
</feature>
<evidence type="ECO:0000256" key="1">
    <source>
        <dbReference type="SAM" id="Coils"/>
    </source>
</evidence>
<dbReference type="OrthoDB" id="1657181at2759"/>
<dbReference type="GO" id="GO:0008356">
    <property type="term" value="P:asymmetric cell division"/>
    <property type="evidence" value="ECO:0007669"/>
    <property type="project" value="InterPro"/>
</dbReference>
<gene>
    <name evidence="3" type="ORF">CTI12_AA535960</name>
</gene>
<evidence type="ECO:0000313" key="3">
    <source>
        <dbReference type="EMBL" id="PWA43395.1"/>
    </source>
</evidence>
<proteinExistence type="predicted"/>
<dbReference type="STRING" id="35608.A0A2U1L328"/>
<dbReference type="InterPro" id="IPR040348">
    <property type="entry name" value="POLAR-like"/>
</dbReference>
<dbReference type="Proteomes" id="UP000245207">
    <property type="component" value="Unassembled WGS sequence"/>
</dbReference>
<keyword evidence="4" id="KW-1185">Reference proteome</keyword>
<name>A0A2U1L328_ARTAN</name>
<comment type="caution">
    <text evidence="3">The sequence shown here is derived from an EMBL/GenBank/DDBJ whole genome shotgun (WGS) entry which is preliminary data.</text>
</comment>
<dbReference type="AlphaFoldDB" id="A0A2U1L328"/>
<evidence type="ECO:0000313" key="4">
    <source>
        <dbReference type="Proteomes" id="UP000245207"/>
    </source>
</evidence>
<organism evidence="3 4">
    <name type="scientific">Artemisia annua</name>
    <name type="common">Sweet wormwood</name>
    <dbReference type="NCBI Taxonomy" id="35608"/>
    <lineage>
        <taxon>Eukaryota</taxon>
        <taxon>Viridiplantae</taxon>
        <taxon>Streptophyta</taxon>
        <taxon>Embryophyta</taxon>
        <taxon>Tracheophyta</taxon>
        <taxon>Spermatophyta</taxon>
        <taxon>Magnoliopsida</taxon>
        <taxon>eudicotyledons</taxon>
        <taxon>Gunneridae</taxon>
        <taxon>Pentapetalae</taxon>
        <taxon>asterids</taxon>
        <taxon>campanulids</taxon>
        <taxon>Asterales</taxon>
        <taxon>Asteraceae</taxon>
        <taxon>Asteroideae</taxon>
        <taxon>Anthemideae</taxon>
        <taxon>Artemisiinae</taxon>
        <taxon>Artemisia</taxon>
    </lineage>
</organism>